<dbReference type="Gene3D" id="3.40.50.300">
    <property type="entry name" value="P-loop containing nucleotide triphosphate hydrolases"/>
    <property type="match status" value="2"/>
</dbReference>
<dbReference type="InterPro" id="IPR027417">
    <property type="entry name" value="P-loop_NTPase"/>
</dbReference>
<dbReference type="PROSITE" id="PS51192">
    <property type="entry name" value="HELICASE_ATP_BIND_1"/>
    <property type="match status" value="1"/>
</dbReference>
<keyword evidence="1" id="KW-0547">Nucleotide-binding</keyword>
<name>A0A7I7NYH0_9MYCO</name>
<dbReference type="SMART" id="SM00487">
    <property type="entry name" value="DEXDc"/>
    <property type="match status" value="1"/>
</dbReference>
<dbReference type="RefSeq" id="WP_232075388.1">
    <property type="nucleotide sequence ID" value="NZ_AP022582.1"/>
</dbReference>
<dbReference type="InterPro" id="IPR001650">
    <property type="entry name" value="Helicase_C-like"/>
</dbReference>
<dbReference type="SMART" id="SM00490">
    <property type="entry name" value="HELICc"/>
    <property type="match status" value="1"/>
</dbReference>
<dbReference type="SUPFAM" id="SSF52540">
    <property type="entry name" value="P-loop containing nucleoside triphosphate hydrolases"/>
    <property type="match status" value="2"/>
</dbReference>
<keyword evidence="5" id="KW-1185">Reference proteome</keyword>
<evidence type="ECO:0000256" key="2">
    <source>
        <dbReference type="ARBA" id="ARBA00022840"/>
    </source>
</evidence>
<evidence type="ECO:0000313" key="5">
    <source>
        <dbReference type="Proteomes" id="UP000466632"/>
    </source>
</evidence>
<dbReference type="PANTHER" id="PTHR47957">
    <property type="entry name" value="ATP-DEPENDENT HELICASE HRQ1"/>
    <property type="match status" value="1"/>
</dbReference>
<sequence length="1756" mass="193947">MDHQTTPVTLAIGLRDAFLRYFDTAFWLNDESVMRERRTLLEQPGALVGQIMLEPVIPHASTERLLDVAARVSISERVARDVARAVFPNVAADDLKLREHQARAIAHHFKSGNSPERNVVVTSGTGSGKTEAFLLPLLLRLTAEAHTWPTQHDAQWWWESDNPHFIPMRHPETRAPAIRGLILYPTNALVEDQMTRLRRAVRELRALMPGNPIWFGRYTGNTLGSNSKPSKAAAAEIAAELRSYQRQFNELQKSRDAGRDIDLSQFPDPKSGEMMTRWDMVDRAPDIMVTNYSMLNTMMMRHFEQSIFAQTAAWLKADSNHVFTLVIDELHIYRGTSGSEVAMILRALFRRLGISPDSPQLRVIATSASLDESEASWRYLEQFFGVSPATFTIQPGQQIPLRTETGPISDDPVTISHRLAAACIDPQEQRLRATSIDDIASRLFPASTDGPNEVAKLLQRLADSDPGAASSEQIPFRGHLFVRTPHGLWACSNPECTWVTEASPERKIGRLYDTPLSACASCGSRVLELLYCYECGDVSLGGFIVPTENDYDEILLSPGPVTEEQGGKLVFHRPATDFFWYRPGVPEDLPRDWTKDDRSLKLAFATTKWDPAIGAADPSANPANATGVSLKVAGQKPEDRIPALPDRCPACGFISRRVTNFREGELFSPIRSHGAGTAASIQLYLSQLIRSLAGGRMGRQAIADAKTIVFNDSRDDAARTAAGVALNHHRRLVGQVVLQEIKAGPDGLAALDAIMNNAPATAQEKGLGRAVVARMKQKTGIPLDASEEQALADAIEKLGQSSSISFSELCNKVTDVLVSLGANPGGPNPYNQQLEDQLWGTTPWYRAFPPPAPGLWAEPPLLQGQEKLRSALRVSVIETTFDRARRDLENVGIAFAAVDGWEPVDGPLDKIQQSELLASVLRILGLWGRTENSTKGGVHPEALTPRPVKKYLESVAAKLGISEAAVDRQLDDLVADSAVSRAISGWLLRTTSIDSSLVLQRGTGKMWRCTRCNFGHLHPSLGVCANRQCFHGDLTLVEIDEESEIDYYAWLAHQAPRRLAIAELTGQTKPLSEQRDRQRWFKGAFIQNENDLTDELDVLSVTTTMEVGVDIGLLRSTMMANMPPQRFNYQQRVGRAGRAGQPLSYAVTMCRERSHDEYYYNRADRITGDIPPQPFLDLTRTRIIQRVAASECLYEAFASSTPGPEWTSDSSHGTFGQFAEWPAYRPAVAAWLALSPHVDQIVDRLVAHTPLEESKIDEIRAWLKHKLVDEIDEVVAFEIGSADTELSKALAADGKLPMFGFPTRVRNLWYSAINNRNAFLNNIVSDRPLSMAISSFAPGAQVVKDGLTHRAAGFAAYRPKGRLIEAVEPLGTPHPIGRCKRCGRTELGQSTSCNTCHDTLQQITLYEPRGFRTDYKPKPFDEELDILRGAGSPELTVPALPTSRAKLDRIDLDLYEQSRLVSINDNMSRGFKLVPQPDGTYVGEAGLPNVSPLLTIGEIRVTDALQVVPSRLDVKTGAVALYDQPSGKAAYTSFAEVLSNGAQVYLDLDPIELLAGLTPLRLPMFGAESPDSKAQVAAAVFLADAAANGAGYAAELGQPDLFEQLLNSILSDRSTLWDHPGHRERCDTSCPDCLRTYHNSRQHSLLDWRLALDMLELANGKRLTLGRSLPANQPWIKTAAEAMDASADCINEVPIVTRGDNCVVLCHPLWRLEPALFVDDQAEAYDEAMDRFRHVEVQDIRVFRTNPLSIWAQLNA</sequence>
<dbReference type="Proteomes" id="UP000466632">
    <property type="component" value="Chromosome"/>
</dbReference>
<feature type="domain" description="Helicase ATP-binding" evidence="3">
    <location>
        <begin position="110"/>
        <end position="388"/>
    </location>
</feature>
<dbReference type="GO" id="GO:0003676">
    <property type="term" value="F:nucleic acid binding"/>
    <property type="evidence" value="ECO:0007669"/>
    <property type="project" value="InterPro"/>
</dbReference>
<dbReference type="KEGG" id="mseo:MSEO_20080"/>
<evidence type="ECO:0000256" key="1">
    <source>
        <dbReference type="ARBA" id="ARBA00022741"/>
    </source>
</evidence>
<protein>
    <recommendedName>
        <fullName evidence="3">Helicase ATP-binding domain-containing protein</fullName>
    </recommendedName>
</protein>
<evidence type="ECO:0000259" key="3">
    <source>
        <dbReference type="PROSITE" id="PS51192"/>
    </source>
</evidence>
<dbReference type="PANTHER" id="PTHR47957:SF3">
    <property type="entry name" value="ATP-DEPENDENT HELICASE HRQ1"/>
    <property type="match status" value="1"/>
</dbReference>
<dbReference type="EMBL" id="AP022582">
    <property type="protein sequence ID" value="BBY01509.1"/>
    <property type="molecule type" value="Genomic_DNA"/>
</dbReference>
<dbReference type="Pfam" id="PF00270">
    <property type="entry name" value="DEAD"/>
    <property type="match status" value="1"/>
</dbReference>
<dbReference type="GO" id="GO:0005524">
    <property type="term" value="F:ATP binding"/>
    <property type="evidence" value="ECO:0007669"/>
    <property type="project" value="UniProtKB-KW"/>
</dbReference>
<keyword evidence="2" id="KW-0067">ATP-binding</keyword>
<reference evidence="4 5" key="1">
    <citation type="journal article" date="2019" name="Emerg. Microbes Infect.">
        <title>Comprehensive subspecies identification of 175 nontuberculous mycobacteria species based on 7547 genomic profiles.</title>
        <authorList>
            <person name="Matsumoto Y."/>
            <person name="Kinjo T."/>
            <person name="Motooka D."/>
            <person name="Nabeya D."/>
            <person name="Jung N."/>
            <person name="Uechi K."/>
            <person name="Horii T."/>
            <person name="Iida T."/>
            <person name="Fujita J."/>
            <person name="Nakamura S."/>
        </authorList>
    </citation>
    <scope>NUCLEOTIDE SEQUENCE [LARGE SCALE GENOMIC DNA]</scope>
    <source>
        <strain evidence="4 5">JCM 16018</strain>
    </source>
</reference>
<dbReference type="GO" id="GO:0043138">
    <property type="term" value="F:3'-5' DNA helicase activity"/>
    <property type="evidence" value="ECO:0007669"/>
    <property type="project" value="TreeGrafter"/>
</dbReference>
<dbReference type="InterPro" id="IPR011545">
    <property type="entry name" value="DEAD/DEAH_box_helicase_dom"/>
</dbReference>
<proteinExistence type="predicted"/>
<accession>A0A7I7NYH0</accession>
<dbReference type="GO" id="GO:0036297">
    <property type="term" value="P:interstrand cross-link repair"/>
    <property type="evidence" value="ECO:0007669"/>
    <property type="project" value="TreeGrafter"/>
</dbReference>
<dbReference type="InterPro" id="IPR014001">
    <property type="entry name" value="Helicase_ATP-bd"/>
</dbReference>
<organism evidence="4 5">
    <name type="scientific">Mycobacterium seoulense</name>
    <dbReference type="NCBI Taxonomy" id="386911"/>
    <lineage>
        <taxon>Bacteria</taxon>
        <taxon>Bacillati</taxon>
        <taxon>Actinomycetota</taxon>
        <taxon>Actinomycetes</taxon>
        <taxon>Mycobacteriales</taxon>
        <taxon>Mycobacteriaceae</taxon>
        <taxon>Mycobacterium</taxon>
    </lineage>
</organism>
<dbReference type="GO" id="GO:0006289">
    <property type="term" value="P:nucleotide-excision repair"/>
    <property type="evidence" value="ECO:0007669"/>
    <property type="project" value="TreeGrafter"/>
</dbReference>
<evidence type="ECO:0000313" key="4">
    <source>
        <dbReference type="EMBL" id="BBY01509.1"/>
    </source>
</evidence>
<dbReference type="Pfam" id="PF00271">
    <property type="entry name" value="Helicase_C"/>
    <property type="match status" value="1"/>
</dbReference>
<gene>
    <name evidence="4" type="ORF">MSEO_20080</name>
</gene>